<protein>
    <submittedName>
        <fullName evidence="1">Uncharacterized protein</fullName>
    </submittedName>
</protein>
<proteinExistence type="predicted"/>
<name>G0WC95_NAUDC</name>
<dbReference type="HOGENOM" id="CLU_2606571_0_0_1"/>
<gene>
    <name evidence="1" type="primary">NDAI0F00870</name>
    <name evidence="1" type="ordered locus">NDAI_0F00870</name>
</gene>
<dbReference type="GeneID" id="11499145"/>
<evidence type="ECO:0000313" key="2">
    <source>
        <dbReference type="Proteomes" id="UP000000689"/>
    </source>
</evidence>
<accession>G0WC95</accession>
<dbReference type="Proteomes" id="UP000000689">
    <property type="component" value="Chromosome 6"/>
</dbReference>
<dbReference type="KEGG" id="ndi:NDAI_0F00870"/>
<keyword evidence="2" id="KW-1185">Reference proteome</keyword>
<dbReference type="RefSeq" id="XP_003670649.1">
    <property type="nucleotide sequence ID" value="XM_003670601.1"/>
</dbReference>
<reference evidence="1 2" key="1">
    <citation type="journal article" date="2011" name="Proc. Natl. Acad. Sci. U.S.A.">
        <title>Evolutionary erosion of yeast sex chromosomes by mating-type switching accidents.</title>
        <authorList>
            <person name="Gordon J.L."/>
            <person name="Armisen D."/>
            <person name="Proux-Wera E."/>
            <person name="Oheigeartaigh S.S."/>
            <person name="Byrne K.P."/>
            <person name="Wolfe K.H."/>
        </authorList>
    </citation>
    <scope>NUCLEOTIDE SEQUENCE [LARGE SCALE GENOMIC DNA]</scope>
    <source>
        <strain evidence="2">ATCC 10597 / BCRC 20456 / CBS 421 / NBRC 0211 / NRRL Y-12639</strain>
    </source>
</reference>
<evidence type="ECO:0000313" key="1">
    <source>
        <dbReference type="EMBL" id="CCD25406.1"/>
    </source>
</evidence>
<organism evidence="1 2">
    <name type="scientific">Naumovozyma dairenensis (strain ATCC 10597 / BCRC 20456 / CBS 421 / NBRC 0211 / NRRL Y-12639)</name>
    <name type="common">Saccharomyces dairenensis</name>
    <dbReference type="NCBI Taxonomy" id="1071378"/>
    <lineage>
        <taxon>Eukaryota</taxon>
        <taxon>Fungi</taxon>
        <taxon>Dikarya</taxon>
        <taxon>Ascomycota</taxon>
        <taxon>Saccharomycotina</taxon>
        <taxon>Saccharomycetes</taxon>
        <taxon>Saccharomycetales</taxon>
        <taxon>Saccharomycetaceae</taxon>
        <taxon>Naumovozyma</taxon>
    </lineage>
</organism>
<dbReference type="AlphaFoldDB" id="G0WC95"/>
<dbReference type="EMBL" id="HE580272">
    <property type="protein sequence ID" value="CCD25406.1"/>
    <property type="molecule type" value="Genomic_DNA"/>
</dbReference>
<sequence length="79" mass="9202">MIKKVLQHIEHSHGRYASNLHYGTNIVNNNKLGVAFSPNKLAFDIVSKFPRLDFSNLLRWLVNTKKEIHAENLQLSQFR</sequence>